<accession>A0A1D2MZL2</accession>
<feature type="domain" description="Ubiquitin-like" evidence="1">
    <location>
        <begin position="63"/>
        <end position="139"/>
    </location>
</feature>
<dbReference type="SMART" id="SM00213">
    <property type="entry name" value="UBQ"/>
    <property type="match status" value="1"/>
</dbReference>
<dbReference type="SUPFAM" id="SSF54236">
    <property type="entry name" value="Ubiquitin-like"/>
    <property type="match status" value="1"/>
</dbReference>
<reference evidence="2 3" key="1">
    <citation type="journal article" date="2016" name="Genome Biol. Evol.">
        <title>Gene Family Evolution Reflects Adaptation to Soil Environmental Stressors in the Genome of the Collembolan Orchesella cincta.</title>
        <authorList>
            <person name="Faddeeva-Vakhrusheva A."/>
            <person name="Derks M.F."/>
            <person name="Anvar S.Y."/>
            <person name="Agamennone V."/>
            <person name="Suring W."/>
            <person name="Smit S."/>
            <person name="van Straalen N.M."/>
            <person name="Roelofs D."/>
        </authorList>
    </citation>
    <scope>NUCLEOTIDE SEQUENCE [LARGE SCALE GENOMIC DNA]</scope>
    <source>
        <tissue evidence="2">Mixed pool</tissue>
    </source>
</reference>
<dbReference type="PRINTS" id="PR00348">
    <property type="entry name" value="UBIQUITIN"/>
</dbReference>
<sequence length="366" mass="41329">MDYNAIVREKNAEIIGKVLLKDLTSIPPEWDVRYNCRRIPNDVNLKTLLCDSKFPLCINLSPLIIWVRTLTDKYLKLQVVNEYTTIDSLKIMIHDLEGIPIDQQRLIFETKQLEDGRTLKQYNISEQSILFLCLRLRGGGGIGPSFSSVDLEAKHVKGKGVLATNDWEGYSCGLNSEGICPNESCKSNIKTTGTYGRLGYGDLVLNLENSRFNCCACETKFIPTNFIVSSARSLFRFRKAGCFEIQSTLLESFGGVDNYSMFDPKGKNADYEVIEIKTVNEKGSVYEVCLQCDNRITDRNDAGLYDCLHTVHKRCLVEQGCQVCKSKLMTSQEFEAIIQNHKGNETTAINNQLVPLSVKWWEADLA</sequence>
<evidence type="ECO:0000313" key="3">
    <source>
        <dbReference type="Proteomes" id="UP000094527"/>
    </source>
</evidence>
<dbReference type="OrthoDB" id="1885901at2759"/>
<gene>
    <name evidence="2" type="ORF">Ocin01_08250</name>
</gene>
<dbReference type="Pfam" id="PF00240">
    <property type="entry name" value="ubiquitin"/>
    <property type="match status" value="1"/>
</dbReference>
<protein>
    <submittedName>
        <fullName evidence="2">Ubiquitin</fullName>
    </submittedName>
</protein>
<organism evidence="2 3">
    <name type="scientific">Orchesella cincta</name>
    <name type="common">Springtail</name>
    <name type="synonym">Podura cincta</name>
    <dbReference type="NCBI Taxonomy" id="48709"/>
    <lineage>
        <taxon>Eukaryota</taxon>
        <taxon>Metazoa</taxon>
        <taxon>Ecdysozoa</taxon>
        <taxon>Arthropoda</taxon>
        <taxon>Hexapoda</taxon>
        <taxon>Collembola</taxon>
        <taxon>Entomobryomorpha</taxon>
        <taxon>Entomobryoidea</taxon>
        <taxon>Orchesellidae</taxon>
        <taxon>Orchesellinae</taxon>
        <taxon>Orchesella</taxon>
    </lineage>
</organism>
<dbReference type="Proteomes" id="UP000094527">
    <property type="component" value="Unassembled WGS sequence"/>
</dbReference>
<evidence type="ECO:0000313" key="2">
    <source>
        <dbReference type="EMBL" id="ODM98428.1"/>
    </source>
</evidence>
<dbReference type="InterPro" id="IPR019956">
    <property type="entry name" value="Ubiquitin_dom"/>
</dbReference>
<dbReference type="InterPro" id="IPR029071">
    <property type="entry name" value="Ubiquitin-like_domsf"/>
</dbReference>
<dbReference type="PANTHER" id="PTHR10666">
    <property type="entry name" value="UBIQUITIN"/>
    <property type="match status" value="1"/>
</dbReference>
<dbReference type="AlphaFoldDB" id="A0A1D2MZL2"/>
<dbReference type="InterPro" id="IPR050158">
    <property type="entry name" value="Ubiquitin_ubiquitin-like"/>
</dbReference>
<dbReference type="EMBL" id="LJIJ01000355">
    <property type="protein sequence ID" value="ODM98428.1"/>
    <property type="molecule type" value="Genomic_DNA"/>
</dbReference>
<dbReference type="PROSITE" id="PS50053">
    <property type="entry name" value="UBIQUITIN_2"/>
    <property type="match status" value="1"/>
</dbReference>
<name>A0A1D2MZL2_ORCCI</name>
<dbReference type="Gene3D" id="3.10.20.90">
    <property type="entry name" value="Phosphatidylinositol 3-kinase Catalytic Subunit, Chain A, domain 1"/>
    <property type="match status" value="1"/>
</dbReference>
<keyword evidence="3" id="KW-1185">Reference proteome</keyword>
<dbReference type="InterPro" id="IPR000626">
    <property type="entry name" value="Ubiquitin-like_dom"/>
</dbReference>
<proteinExistence type="predicted"/>
<comment type="caution">
    <text evidence="2">The sequence shown here is derived from an EMBL/GenBank/DDBJ whole genome shotgun (WGS) entry which is preliminary data.</text>
</comment>
<evidence type="ECO:0000259" key="1">
    <source>
        <dbReference type="PROSITE" id="PS50053"/>
    </source>
</evidence>